<gene>
    <name evidence="2" type="ORF">G647_06710</name>
</gene>
<evidence type="ECO:0000313" key="3">
    <source>
        <dbReference type="Proteomes" id="UP000030678"/>
    </source>
</evidence>
<accession>V9D6T7</accession>
<feature type="compositionally biased region" description="Acidic residues" evidence="1">
    <location>
        <begin position="149"/>
        <end position="171"/>
    </location>
</feature>
<proteinExistence type="predicted"/>
<name>V9D6T7_9EURO</name>
<feature type="region of interest" description="Disordered" evidence="1">
    <location>
        <begin position="30"/>
        <end position="50"/>
    </location>
</feature>
<dbReference type="EMBL" id="KB822706">
    <property type="protein sequence ID" value="ETI22634.1"/>
    <property type="molecule type" value="Genomic_DNA"/>
</dbReference>
<dbReference type="Proteomes" id="UP000030678">
    <property type="component" value="Unassembled WGS sequence"/>
</dbReference>
<dbReference type="RefSeq" id="XP_008729251.1">
    <property type="nucleotide sequence ID" value="XM_008731029.1"/>
</dbReference>
<dbReference type="OrthoDB" id="10534092at2759"/>
<sequence length="171" mass="20249">MSLVPMDVRKVRRAVAKVVHKIEAFRDDLREHEHGRLSPKPAHPRKKPRIEHPEIDISMRIGSTLYEIKYVDILAGEHGLVELTQAHADEYERKWGMHGVFWDLLAVYQGNPELRQKVLRDRDTHGDIFERLEKFYEIEESLYSRDDHGNEEEDDDDEDDDEDEDEDDEED</sequence>
<reference evidence="2 3" key="1">
    <citation type="submission" date="2013-03" db="EMBL/GenBank/DDBJ databases">
        <title>The Genome Sequence of Cladophialophora carrionii CBS 160.54.</title>
        <authorList>
            <consortium name="The Broad Institute Genomics Platform"/>
            <person name="Cuomo C."/>
            <person name="de Hoog S."/>
            <person name="Gorbushina A."/>
            <person name="Walker B."/>
            <person name="Young S.K."/>
            <person name="Zeng Q."/>
            <person name="Gargeya S."/>
            <person name="Fitzgerald M."/>
            <person name="Haas B."/>
            <person name="Abouelleil A."/>
            <person name="Allen A.W."/>
            <person name="Alvarado L."/>
            <person name="Arachchi H.M."/>
            <person name="Berlin A.M."/>
            <person name="Chapman S.B."/>
            <person name="Gainer-Dewar J."/>
            <person name="Goldberg J."/>
            <person name="Griggs A."/>
            <person name="Gujja S."/>
            <person name="Hansen M."/>
            <person name="Howarth C."/>
            <person name="Imamovic A."/>
            <person name="Ireland A."/>
            <person name="Larimer J."/>
            <person name="McCowan C."/>
            <person name="Murphy C."/>
            <person name="Pearson M."/>
            <person name="Poon T.W."/>
            <person name="Priest M."/>
            <person name="Roberts A."/>
            <person name="Saif S."/>
            <person name="Shea T."/>
            <person name="Sisk P."/>
            <person name="Sykes S."/>
            <person name="Wortman J."/>
            <person name="Nusbaum C."/>
            <person name="Birren B."/>
        </authorList>
    </citation>
    <scope>NUCLEOTIDE SEQUENCE [LARGE SCALE GENOMIC DNA]</scope>
    <source>
        <strain evidence="2 3">CBS 160.54</strain>
    </source>
</reference>
<evidence type="ECO:0000256" key="1">
    <source>
        <dbReference type="SAM" id="MobiDB-lite"/>
    </source>
</evidence>
<dbReference type="HOGENOM" id="CLU_1562715_0_0_1"/>
<organism evidence="2 3">
    <name type="scientific">Cladophialophora carrionii CBS 160.54</name>
    <dbReference type="NCBI Taxonomy" id="1279043"/>
    <lineage>
        <taxon>Eukaryota</taxon>
        <taxon>Fungi</taxon>
        <taxon>Dikarya</taxon>
        <taxon>Ascomycota</taxon>
        <taxon>Pezizomycotina</taxon>
        <taxon>Eurotiomycetes</taxon>
        <taxon>Chaetothyriomycetidae</taxon>
        <taxon>Chaetothyriales</taxon>
        <taxon>Herpotrichiellaceae</taxon>
        <taxon>Cladophialophora</taxon>
    </lineage>
</organism>
<dbReference type="AlphaFoldDB" id="V9D6T7"/>
<feature type="region of interest" description="Disordered" evidence="1">
    <location>
        <begin position="141"/>
        <end position="171"/>
    </location>
</feature>
<dbReference type="VEuPathDB" id="FungiDB:G647_06710"/>
<evidence type="ECO:0000313" key="2">
    <source>
        <dbReference type="EMBL" id="ETI22634.1"/>
    </source>
</evidence>
<dbReference type="GeneID" id="19985203"/>
<protein>
    <submittedName>
        <fullName evidence="2">Uncharacterized protein</fullName>
    </submittedName>
</protein>